<evidence type="ECO:0000313" key="3">
    <source>
        <dbReference type="Proteomes" id="UP001152320"/>
    </source>
</evidence>
<evidence type="ECO:0000313" key="2">
    <source>
        <dbReference type="EMBL" id="KAJ8029426.1"/>
    </source>
</evidence>
<comment type="caution">
    <text evidence="2">The sequence shown here is derived from an EMBL/GenBank/DDBJ whole genome shotgun (WGS) entry which is preliminary data.</text>
</comment>
<gene>
    <name evidence="2" type="ORF">HOLleu_28809</name>
</gene>
<evidence type="ECO:0000256" key="1">
    <source>
        <dbReference type="SAM" id="MobiDB-lite"/>
    </source>
</evidence>
<dbReference type="EMBL" id="JAIZAY010000014">
    <property type="protein sequence ID" value="KAJ8029426.1"/>
    <property type="molecule type" value="Genomic_DNA"/>
</dbReference>
<feature type="compositionally biased region" description="Polar residues" evidence="1">
    <location>
        <begin position="63"/>
        <end position="72"/>
    </location>
</feature>
<organism evidence="2 3">
    <name type="scientific">Holothuria leucospilota</name>
    <name type="common">Black long sea cucumber</name>
    <name type="synonym">Mertensiothuria leucospilota</name>
    <dbReference type="NCBI Taxonomy" id="206669"/>
    <lineage>
        <taxon>Eukaryota</taxon>
        <taxon>Metazoa</taxon>
        <taxon>Echinodermata</taxon>
        <taxon>Eleutherozoa</taxon>
        <taxon>Echinozoa</taxon>
        <taxon>Holothuroidea</taxon>
        <taxon>Aspidochirotacea</taxon>
        <taxon>Aspidochirotida</taxon>
        <taxon>Holothuriidae</taxon>
        <taxon>Holothuria</taxon>
    </lineage>
</organism>
<dbReference type="AlphaFoldDB" id="A0A9Q1BML5"/>
<dbReference type="Proteomes" id="UP001152320">
    <property type="component" value="Chromosome 14"/>
</dbReference>
<reference evidence="2" key="1">
    <citation type="submission" date="2021-10" db="EMBL/GenBank/DDBJ databases">
        <title>Tropical sea cucumber genome reveals ecological adaptation and Cuvierian tubules defense mechanism.</title>
        <authorList>
            <person name="Chen T."/>
        </authorList>
    </citation>
    <scope>NUCLEOTIDE SEQUENCE</scope>
    <source>
        <strain evidence="2">Nanhai2018</strain>
        <tissue evidence="2">Muscle</tissue>
    </source>
</reference>
<keyword evidence="3" id="KW-1185">Reference proteome</keyword>
<sequence>MHHLNAYNFVNTPELPGASLPRPPQGLCLWTPPGALRRAHGPKPFGGSALRSRGALTVLSALPSSHFQTPNPSREYIHVNSRHK</sequence>
<feature type="region of interest" description="Disordered" evidence="1">
    <location>
        <begin position="63"/>
        <end position="84"/>
    </location>
</feature>
<proteinExistence type="predicted"/>
<accession>A0A9Q1BML5</accession>
<name>A0A9Q1BML5_HOLLE</name>
<protein>
    <submittedName>
        <fullName evidence="2">Uncharacterized protein</fullName>
    </submittedName>
</protein>